<dbReference type="Pfam" id="PF00379">
    <property type="entry name" value="Chitin_bind_4"/>
    <property type="match status" value="2"/>
</dbReference>
<comment type="caution">
    <text evidence="5">The sequence shown here is derived from an EMBL/GenBank/DDBJ whole genome shotgun (WGS) entry which is preliminary data.</text>
</comment>
<dbReference type="PROSITE" id="PS51155">
    <property type="entry name" value="CHIT_BIND_RR_2"/>
    <property type="match status" value="2"/>
</dbReference>
<feature type="region of interest" description="Disordered" evidence="4">
    <location>
        <begin position="296"/>
        <end position="331"/>
    </location>
</feature>
<keyword evidence="1 3" id="KW-0193">Cuticle</keyword>
<evidence type="ECO:0000313" key="5">
    <source>
        <dbReference type="EMBL" id="KOB66173.1"/>
    </source>
</evidence>
<dbReference type="PROSITE" id="PS00233">
    <property type="entry name" value="CHIT_BIND_RR_1"/>
    <property type="match status" value="2"/>
</dbReference>
<dbReference type="InterPro" id="IPR000618">
    <property type="entry name" value="Insect_cuticle"/>
</dbReference>
<dbReference type="STRING" id="104452.A0A0L7KSE6"/>
<organism evidence="5 6">
    <name type="scientific">Operophtera brumata</name>
    <name type="common">Winter moth</name>
    <name type="synonym">Phalaena brumata</name>
    <dbReference type="NCBI Taxonomy" id="104452"/>
    <lineage>
        <taxon>Eukaryota</taxon>
        <taxon>Metazoa</taxon>
        <taxon>Ecdysozoa</taxon>
        <taxon>Arthropoda</taxon>
        <taxon>Hexapoda</taxon>
        <taxon>Insecta</taxon>
        <taxon>Pterygota</taxon>
        <taxon>Neoptera</taxon>
        <taxon>Endopterygota</taxon>
        <taxon>Lepidoptera</taxon>
        <taxon>Glossata</taxon>
        <taxon>Ditrysia</taxon>
        <taxon>Geometroidea</taxon>
        <taxon>Geometridae</taxon>
        <taxon>Larentiinae</taxon>
        <taxon>Operophtera</taxon>
    </lineage>
</organism>
<dbReference type="PRINTS" id="PR00947">
    <property type="entry name" value="CUTICLE"/>
</dbReference>
<reference evidence="5 6" key="1">
    <citation type="journal article" date="2015" name="Genome Biol. Evol.">
        <title>The genome of winter moth (Operophtera brumata) provides a genomic perspective on sexual dimorphism and phenology.</title>
        <authorList>
            <person name="Derks M.F."/>
            <person name="Smit S."/>
            <person name="Salis L."/>
            <person name="Schijlen E."/>
            <person name="Bossers A."/>
            <person name="Mateman C."/>
            <person name="Pijl A.S."/>
            <person name="de Ridder D."/>
            <person name="Groenen M.A."/>
            <person name="Visser M.E."/>
            <person name="Megens H.J."/>
        </authorList>
    </citation>
    <scope>NUCLEOTIDE SEQUENCE [LARGE SCALE GENOMIC DNA]</scope>
    <source>
        <strain evidence="5">WM2013NL</strain>
        <tissue evidence="5">Head and thorax</tissue>
    </source>
</reference>
<dbReference type="PANTHER" id="PTHR10380:SF173">
    <property type="entry name" value="CUTICULAR PROTEIN 47EF, ISOFORM C-RELATED"/>
    <property type="match status" value="1"/>
</dbReference>
<evidence type="ECO:0000256" key="2">
    <source>
        <dbReference type="ARBA" id="ARBA00022729"/>
    </source>
</evidence>
<evidence type="ECO:0000256" key="4">
    <source>
        <dbReference type="SAM" id="MobiDB-lite"/>
    </source>
</evidence>
<dbReference type="PANTHER" id="PTHR10380">
    <property type="entry name" value="CUTICLE PROTEIN"/>
    <property type="match status" value="1"/>
</dbReference>
<feature type="compositionally biased region" description="Low complexity" evidence="4">
    <location>
        <begin position="114"/>
        <end position="131"/>
    </location>
</feature>
<evidence type="ECO:0000256" key="3">
    <source>
        <dbReference type="PROSITE-ProRule" id="PRU00497"/>
    </source>
</evidence>
<feature type="compositionally biased region" description="Polar residues" evidence="4">
    <location>
        <begin position="187"/>
        <end position="198"/>
    </location>
</feature>
<sequence length="568" mass="60275">MNVLVERASTLKKLCSGCSVYARLRHVFTCPCSCCCLYNHSLCHKEEEKTTKLIVLSVIACGYAAKLDRTYLPPANAGTSGGSPGFLNTPLGPSGFGQPAGFGQAGANGGFNGAAGKPAFGGQQSGSNGFGVPSNQYGQPGPVASASGQSGFDAPAQTFGNQAQDYQRSQPQRAQASAEQSAEILRSDNQNDGTAYSYSFETSNGISAEESGVATNGVQAQGAFAYSDDDGQQFRVQYTADENGYHPEGDHLPTSPPIPDEILKSIEENARAAASGTQEGSGNLLQTPLSDRNIYSQNNGFSNGFPQTGNGFSQSGNEYSQSGIEIPQSGSFAKNSEFNNVNGFNNFGVEARPERAQAALERNAAILRQDNSNDGETFSYAYETENGIYAEESGVATNGVEAQADQNGFVPQGDHIPTPPPVPEEILKALEQNARDEAAGIYDDGKQFINSKDNSNDGETFSYAYETENGIYAEESGVATNGVEAQGGYSYTGDDGQVYSIRYTADQNGFVPQGDHIPTPPPVPEEILKALEQNARDEAAGIYDDGKQFINSKVPKPQPEFYAFSTIF</sequence>
<evidence type="ECO:0000313" key="6">
    <source>
        <dbReference type="Proteomes" id="UP000037510"/>
    </source>
</evidence>
<feature type="compositionally biased region" description="Low complexity" evidence="4">
    <location>
        <begin position="167"/>
        <end position="183"/>
    </location>
</feature>
<protein>
    <submittedName>
        <fullName evidence="5">Putative cuticle protein</fullName>
    </submittedName>
</protein>
<keyword evidence="6" id="KW-1185">Reference proteome</keyword>
<proteinExistence type="predicted"/>
<dbReference type="InterPro" id="IPR031311">
    <property type="entry name" value="CHIT_BIND_RR_consensus"/>
</dbReference>
<gene>
    <name evidence="5" type="ORF">OBRU01_21640</name>
</gene>
<dbReference type="InterPro" id="IPR050468">
    <property type="entry name" value="Cuticle_Struct_Prot"/>
</dbReference>
<evidence type="ECO:0000256" key="1">
    <source>
        <dbReference type="ARBA" id="ARBA00022460"/>
    </source>
</evidence>
<dbReference type="EMBL" id="JTDY01006245">
    <property type="protein sequence ID" value="KOB66173.1"/>
    <property type="molecule type" value="Genomic_DNA"/>
</dbReference>
<dbReference type="Proteomes" id="UP000037510">
    <property type="component" value="Unassembled WGS sequence"/>
</dbReference>
<accession>A0A0L7KSE6</accession>
<keyword evidence="2" id="KW-0732">Signal</keyword>
<name>A0A0L7KSE6_OPEBR</name>
<dbReference type="GO" id="GO:0008010">
    <property type="term" value="F:structural constituent of chitin-based larval cuticle"/>
    <property type="evidence" value="ECO:0007669"/>
    <property type="project" value="TreeGrafter"/>
</dbReference>
<dbReference type="AlphaFoldDB" id="A0A0L7KSE6"/>
<dbReference type="GO" id="GO:0062129">
    <property type="term" value="C:chitin-based extracellular matrix"/>
    <property type="evidence" value="ECO:0007669"/>
    <property type="project" value="TreeGrafter"/>
</dbReference>
<feature type="region of interest" description="Disordered" evidence="4">
    <location>
        <begin position="114"/>
        <end position="198"/>
    </location>
</feature>